<accession>A0ABP7XFW6</accession>
<comment type="caution">
    <text evidence="2">The sequence shown here is derived from an EMBL/GenBank/DDBJ whole genome shotgun (WGS) entry which is preliminary data.</text>
</comment>
<evidence type="ECO:0000313" key="3">
    <source>
        <dbReference type="Proteomes" id="UP001500459"/>
    </source>
</evidence>
<dbReference type="RefSeq" id="WP_344925934.1">
    <property type="nucleotide sequence ID" value="NZ_BAABCW010000004.1"/>
</dbReference>
<gene>
    <name evidence="2" type="ORF">GCM10022393_13930</name>
</gene>
<dbReference type="EMBL" id="BAABCW010000004">
    <property type="protein sequence ID" value="GAA4114475.1"/>
    <property type="molecule type" value="Genomic_DNA"/>
</dbReference>
<evidence type="ECO:0008006" key="4">
    <source>
        <dbReference type="Google" id="ProtNLM"/>
    </source>
</evidence>
<protein>
    <recommendedName>
        <fullName evidence="4">Outer membrane protein beta-barrel domain-containing protein</fullName>
    </recommendedName>
</protein>
<evidence type="ECO:0000256" key="1">
    <source>
        <dbReference type="SAM" id="SignalP"/>
    </source>
</evidence>
<organism evidence="2 3">
    <name type="scientific">Aquimarina addita</name>
    <dbReference type="NCBI Taxonomy" id="870485"/>
    <lineage>
        <taxon>Bacteria</taxon>
        <taxon>Pseudomonadati</taxon>
        <taxon>Bacteroidota</taxon>
        <taxon>Flavobacteriia</taxon>
        <taxon>Flavobacteriales</taxon>
        <taxon>Flavobacteriaceae</taxon>
        <taxon>Aquimarina</taxon>
    </lineage>
</organism>
<evidence type="ECO:0000313" key="2">
    <source>
        <dbReference type="EMBL" id="GAA4114475.1"/>
    </source>
</evidence>
<sequence length="200" mass="22982">MKKILLFIITLFILTTSKAQDQAGWYNRDIKKNEISINPLNIVAFGVLDIGYERVLTNNTTVGFDIFYRRPDSRDDDDINDDDDFNSDDVFDKEIAFTTKFKYFFGERIARGFYVEAFGMFSSGENEKYNDIYNDNGDFINSTNEFKEFTDFAIGFGVGGKFVSRNGFLLDLGFGLGRNLFDTNSPTIIARPTIYLGYRF</sequence>
<reference evidence="3" key="1">
    <citation type="journal article" date="2019" name="Int. J. Syst. Evol. Microbiol.">
        <title>The Global Catalogue of Microorganisms (GCM) 10K type strain sequencing project: providing services to taxonomists for standard genome sequencing and annotation.</title>
        <authorList>
            <consortium name="The Broad Institute Genomics Platform"/>
            <consortium name="The Broad Institute Genome Sequencing Center for Infectious Disease"/>
            <person name="Wu L."/>
            <person name="Ma J."/>
        </authorList>
    </citation>
    <scope>NUCLEOTIDE SEQUENCE [LARGE SCALE GENOMIC DNA]</scope>
    <source>
        <strain evidence="3">JCM 17106</strain>
    </source>
</reference>
<keyword evidence="3" id="KW-1185">Reference proteome</keyword>
<keyword evidence="1" id="KW-0732">Signal</keyword>
<proteinExistence type="predicted"/>
<feature type="chain" id="PRO_5046736686" description="Outer membrane protein beta-barrel domain-containing protein" evidence="1">
    <location>
        <begin position="20"/>
        <end position="200"/>
    </location>
</feature>
<feature type="signal peptide" evidence="1">
    <location>
        <begin position="1"/>
        <end position="19"/>
    </location>
</feature>
<name>A0ABP7XFW6_9FLAO</name>
<dbReference type="Proteomes" id="UP001500459">
    <property type="component" value="Unassembled WGS sequence"/>
</dbReference>